<accession>I3ZLW9</accession>
<dbReference type="PANTHER" id="PTHR34218">
    <property type="entry name" value="PEPTIDASE S45 PENICILLIN AMIDASE"/>
    <property type="match status" value="1"/>
</dbReference>
<dbReference type="Gene3D" id="2.30.120.10">
    <property type="match status" value="1"/>
</dbReference>
<evidence type="ECO:0000256" key="7">
    <source>
        <dbReference type="SAM" id="SignalP"/>
    </source>
</evidence>
<dbReference type="Pfam" id="PF01804">
    <property type="entry name" value="Penicil_amidase"/>
    <property type="match status" value="1"/>
</dbReference>
<reference evidence="8 9" key="1">
    <citation type="submission" date="2012-06" db="EMBL/GenBank/DDBJ databases">
        <title>Complete genome of Terriglobus roseus DSM 18391.</title>
        <authorList>
            <consortium name="US DOE Joint Genome Institute (JGI-PGF)"/>
            <person name="Lucas S."/>
            <person name="Copeland A."/>
            <person name="Lapidus A."/>
            <person name="Glavina del Rio T."/>
            <person name="Dalin E."/>
            <person name="Tice H."/>
            <person name="Bruce D."/>
            <person name="Goodwin L."/>
            <person name="Pitluck S."/>
            <person name="Peters L."/>
            <person name="Mikhailova N."/>
            <person name="Munk A.C.C."/>
            <person name="Kyrpides N."/>
            <person name="Mavromatis K."/>
            <person name="Ivanova N."/>
            <person name="Brettin T."/>
            <person name="Detter J.C."/>
            <person name="Han C."/>
            <person name="Larimer F."/>
            <person name="Land M."/>
            <person name="Hauser L."/>
            <person name="Markowitz V."/>
            <person name="Cheng J.-F."/>
            <person name="Hugenholtz P."/>
            <person name="Woyke T."/>
            <person name="Wu D."/>
            <person name="Brambilla E."/>
            <person name="Klenk H.-P."/>
            <person name="Eisen J.A."/>
        </authorList>
    </citation>
    <scope>NUCLEOTIDE SEQUENCE [LARGE SCALE GENOMIC DNA]</scope>
    <source>
        <strain evidence="9">DSM 18391 / NRRL B-41598 / KBS 63</strain>
    </source>
</reference>
<keyword evidence="6" id="KW-0479">Metal-binding</keyword>
<dbReference type="InterPro" id="IPR014395">
    <property type="entry name" value="Pen/GL7ACA/AHL_acylase"/>
</dbReference>
<dbReference type="Proteomes" id="UP000006056">
    <property type="component" value="Chromosome"/>
</dbReference>
<keyword evidence="6" id="KW-0106">Calcium</keyword>
<dbReference type="PIRSF" id="PIRSF001227">
    <property type="entry name" value="Pen_acylase"/>
    <property type="match status" value="1"/>
</dbReference>
<feature type="binding site" evidence="6">
    <location>
        <position position="288"/>
    </location>
    <ligand>
        <name>Ca(2+)</name>
        <dbReference type="ChEBI" id="CHEBI:29108"/>
    </ligand>
</feature>
<dbReference type="STRING" id="926566.Terro_4029"/>
<evidence type="ECO:0000313" key="8">
    <source>
        <dbReference type="EMBL" id="AFL90237.1"/>
    </source>
</evidence>
<dbReference type="PANTHER" id="PTHR34218:SF3">
    <property type="entry name" value="ACYL-HOMOSERINE LACTONE ACYLASE PVDQ"/>
    <property type="match status" value="1"/>
</dbReference>
<name>I3ZLW9_TERRK</name>
<dbReference type="Gene3D" id="1.10.439.10">
    <property type="entry name" value="Penicillin Amidohydrolase, domain 1"/>
    <property type="match status" value="1"/>
</dbReference>
<dbReference type="Gene3D" id="1.10.1400.10">
    <property type="match status" value="1"/>
</dbReference>
<feature type="chain" id="PRO_5003685023" evidence="7">
    <location>
        <begin position="22"/>
        <end position="744"/>
    </location>
</feature>
<dbReference type="Gene3D" id="3.60.20.10">
    <property type="entry name" value="Glutamine Phosphoribosylpyrophosphate, subunit 1, domain 1"/>
    <property type="match status" value="1"/>
</dbReference>
<dbReference type="OrthoDB" id="9759796at2"/>
<comment type="similarity">
    <text evidence="1">Belongs to the peptidase S45 family.</text>
</comment>
<dbReference type="SUPFAM" id="SSF56235">
    <property type="entry name" value="N-terminal nucleophile aminohydrolases (Ntn hydrolases)"/>
    <property type="match status" value="1"/>
</dbReference>
<proteinExistence type="inferred from homology"/>
<evidence type="ECO:0000256" key="6">
    <source>
        <dbReference type="PIRSR" id="PIRSR001227-2"/>
    </source>
</evidence>
<dbReference type="GO" id="GO:0017000">
    <property type="term" value="P:antibiotic biosynthetic process"/>
    <property type="evidence" value="ECO:0007669"/>
    <property type="project" value="InterPro"/>
</dbReference>
<evidence type="ECO:0000256" key="5">
    <source>
        <dbReference type="PIRSR" id="PIRSR001227-1"/>
    </source>
</evidence>
<dbReference type="MEROPS" id="S45.002"/>
<dbReference type="GO" id="GO:0046872">
    <property type="term" value="F:metal ion binding"/>
    <property type="evidence" value="ECO:0007669"/>
    <property type="project" value="UniProtKB-KW"/>
</dbReference>
<dbReference type="InterPro" id="IPR023343">
    <property type="entry name" value="Penicillin_amidase_dom1"/>
</dbReference>
<dbReference type="PATRIC" id="fig|926566.3.peg.3972"/>
<feature type="binding site" evidence="6">
    <location>
        <position position="285"/>
    </location>
    <ligand>
        <name>Ca(2+)</name>
        <dbReference type="ChEBI" id="CHEBI:29108"/>
    </ligand>
</feature>
<dbReference type="eggNOG" id="COG2366">
    <property type="taxonomic scope" value="Bacteria"/>
</dbReference>
<dbReference type="GO" id="GO:0016811">
    <property type="term" value="F:hydrolase activity, acting on carbon-nitrogen (but not peptide) bonds, in linear amides"/>
    <property type="evidence" value="ECO:0007669"/>
    <property type="project" value="InterPro"/>
</dbReference>
<gene>
    <name evidence="8" type="ordered locus">Terro_4029</name>
</gene>
<protein>
    <submittedName>
        <fullName evidence="8">Penicilin amidase</fullName>
    </submittedName>
</protein>
<dbReference type="AlphaFoldDB" id="I3ZLW9"/>
<evidence type="ECO:0000256" key="2">
    <source>
        <dbReference type="ARBA" id="ARBA00022729"/>
    </source>
</evidence>
<sequence length="744" mass="82800">MKPCTAAAALLFAVAATPAFAQKSAVSSTMPEPARWSAHAKAITVTRDNWGIAHVHGKTDADAVFGMIYTQCEDDFNRVENNYLVNLGRLAEADGEAKIWQDLRQQLFIDPQVLKQDYADSPQWLKALMDAWADGANFYLSKHPETKPRVLTHFEPWMALSFTEGSIGGDIERVNLTELEKFYGAKSTAQRSIDEQNAMAAQLAQVNRDVEPSGSNGAAIAPGNTANHHPLLLINPHTSFFFRSELQMQSDEGLNAYGAVTWGQIFVYQGFNDRAGWMHTSSNVDAVDEFRDTLMRVDGKVLGYRYGSDTKPFKTRAITLQYKAADGSMKLRSFDAKFDHRGPIVRADGDAWVSIELMNKPVPALQQSFLRTKARSYADYKTTMELMANSSNNTIFASADGDIAYWHGNYIPERDTRYDFTKPVDGSNPATDWQGLMPLAQIPQLHNPHSGWLENVNNAPWSGAGESSLKKADYPPYVEQSIETARGLHMVKVLNDRRDFTLDSLLAAAFDPYLPYFARTVPVLLKAYDALPQDDAQRKALAPQMEVLRKWDYKWGADSVATSLAIYWGEATGSPVAGEAYREHTLWEDYVATKIPAATLLTGLQTATDKLTADFGAWQKPWGEINRYQRLDDSIVPHFDDAQPSIAIPFTASVWGSLASSAARAYPNTKKRYGTHGNSFVAVVEFGPKRVSARAITCGGESGDPSSKHFNDEQDRYASGDFREVMYYPDQLKGHIERTYHPGE</sequence>
<dbReference type="EMBL" id="CP003379">
    <property type="protein sequence ID" value="AFL90237.1"/>
    <property type="molecule type" value="Genomic_DNA"/>
</dbReference>
<dbReference type="InterPro" id="IPR002692">
    <property type="entry name" value="S45"/>
</dbReference>
<dbReference type="RefSeq" id="WP_014787497.1">
    <property type="nucleotide sequence ID" value="NC_018014.1"/>
</dbReference>
<keyword evidence="9" id="KW-1185">Reference proteome</keyword>
<evidence type="ECO:0000313" key="9">
    <source>
        <dbReference type="Proteomes" id="UP000006056"/>
    </source>
</evidence>
<evidence type="ECO:0000256" key="4">
    <source>
        <dbReference type="ARBA" id="ARBA00023145"/>
    </source>
</evidence>
<keyword evidence="2 7" id="KW-0732">Signal</keyword>
<evidence type="ECO:0000256" key="3">
    <source>
        <dbReference type="ARBA" id="ARBA00022801"/>
    </source>
</evidence>
<keyword evidence="3" id="KW-0378">Hydrolase</keyword>
<comment type="cofactor">
    <cofactor evidence="6">
        <name>Ca(2+)</name>
        <dbReference type="ChEBI" id="CHEBI:29108"/>
    </cofactor>
    <text evidence="6">Binds 1 Ca(2+) ion per dimer.</text>
</comment>
<organism evidence="8 9">
    <name type="scientific">Terriglobus roseus (strain DSM 18391 / NRRL B-41598 / KBS 63)</name>
    <dbReference type="NCBI Taxonomy" id="926566"/>
    <lineage>
        <taxon>Bacteria</taxon>
        <taxon>Pseudomonadati</taxon>
        <taxon>Acidobacteriota</taxon>
        <taxon>Terriglobia</taxon>
        <taxon>Terriglobales</taxon>
        <taxon>Acidobacteriaceae</taxon>
        <taxon>Terriglobus</taxon>
    </lineage>
</organism>
<feature type="signal peptide" evidence="7">
    <location>
        <begin position="1"/>
        <end position="21"/>
    </location>
</feature>
<dbReference type="HOGENOM" id="CLU_021155_0_0_0"/>
<dbReference type="KEGG" id="trs:Terro_4029"/>
<feature type="active site" description="Nucleophile" evidence="5">
    <location>
        <position position="215"/>
    </location>
</feature>
<feature type="binding site" evidence="6">
    <location>
        <position position="287"/>
    </location>
    <ligand>
        <name>Ca(2+)</name>
        <dbReference type="ChEBI" id="CHEBI:29108"/>
    </ligand>
</feature>
<evidence type="ECO:0000256" key="1">
    <source>
        <dbReference type="ARBA" id="ARBA00006586"/>
    </source>
</evidence>
<dbReference type="InterPro" id="IPR043147">
    <property type="entry name" value="Penicillin_amidase_A-knob"/>
</dbReference>
<dbReference type="InterPro" id="IPR029055">
    <property type="entry name" value="Ntn_hydrolases_N"/>
</dbReference>
<keyword evidence="4" id="KW-0865">Zymogen</keyword>
<dbReference type="InterPro" id="IPR043146">
    <property type="entry name" value="Penicillin_amidase_N_B-knob"/>
</dbReference>